<organism evidence="1">
    <name type="scientific">Rosellinia necatrix</name>
    <name type="common">White root-rot fungus</name>
    <dbReference type="NCBI Taxonomy" id="77044"/>
    <lineage>
        <taxon>Eukaryota</taxon>
        <taxon>Fungi</taxon>
        <taxon>Dikarya</taxon>
        <taxon>Ascomycota</taxon>
        <taxon>Pezizomycotina</taxon>
        <taxon>Sordariomycetes</taxon>
        <taxon>Xylariomycetidae</taxon>
        <taxon>Xylariales</taxon>
        <taxon>Xylariaceae</taxon>
        <taxon>Rosellinia</taxon>
    </lineage>
</organism>
<dbReference type="AlphaFoldDB" id="A0A1S8AA69"/>
<accession>A0A1S8AA69</accession>
<name>A0A1S8AA69_ROSNE</name>
<dbReference type="Proteomes" id="UP000054516">
    <property type="component" value="Unassembled WGS sequence"/>
</dbReference>
<reference evidence="1" key="1">
    <citation type="submission" date="2016-03" db="EMBL/GenBank/DDBJ databases">
        <title>Draft genome sequence of Rosellinia necatrix.</title>
        <authorList>
            <person name="Kanematsu S."/>
        </authorList>
    </citation>
    <scope>NUCLEOTIDE SEQUENCE [LARGE SCALE GENOMIC DNA]</scope>
    <source>
        <strain evidence="1">W97</strain>
    </source>
</reference>
<dbReference type="EMBL" id="DF977496">
    <property type="protein sequence ID" value="GAW26835.1"/>
    <property type="molecule type" value="Genomic_DNA"/>
</dbReference>
<keyword evidence="2" id="KW-1185">Reference proteome</keyword>
<evidence type="ECO:0000313" key="1">
    <source>
        <dbReference type="EMBL" id="GAW26835.1"/>
    </source>
</evidence>
<sequence length="142" mass="16454">MCAPERVDYVDKAMCNKTPTGRLAMTKFRDDGLLLPFGQSREAFTVPNPTMFNRPREWPMMDSADPRDGWSAKAFLQFDIGPAKNDEYGKLYYYIKHLFVAFHARLRSTAITFTHLHVDARRLFLILKGDRFHRVEVCPPAL</sequence>
<gene>
    <name evidence="1" type="ORF">SAMD00023353_5100910</name>
</gene>
<protein>
    <submittedName>
        <fullName evidence="1">Putative mynd finger family protein</fullName>
    </submittedName>
</protein>
<evidence type="ECO:0000313" key="2">
    <source>
        <dbReference type="Proteomes" id="UP000054516"/>
    </source>
</evidence>
<dbReference type="OMA" id="PAKNDEY"/>
<dbReference type="OrthoDB" id="5282002at2759"/>
<proteinExistence type="predicted"/>